<gene>
    <name evidence="3" type="ORF">XELAEV_18005575mg</name>
</gene>
<sequence>MTAVREALAHTYYYYYYYSRLIATIMSAAAWDSPSCPAPRSLLNPHPVTLQQNSSQSPCSETPPPNTTPVQQAPLP</sequence>
<keyword evidence="2" id="KW-1133">Transmembrane helix</keyword>
<accession>A0A974DX89</accession>
<feature type="region of interest" description="Disordered" evidence="1">
    <location>
        <begin position="42"/>
        <end position="76"/>
    </location>
</feature>
<proteinExistence type="predicted"/>
<evidence type="ECO:0000313" key="3">
    <source>
        <dbReference type="EMBL" id="OCT99794.1"/>
    </source>
</evidence>
<evidence type="ECO:0000313" key="4">
    <source>
        <dbReference type="Proteomes" id="UP000694892"/>
    </source>
</evidence>
<reference evidence="4" key="1">
    <citation type="journal article" date="2016" name="Nature">
        <title>Genome evolution in the allotetraploid frog Xenopus laevis.</title>
        <authorList>
            <person name="Session A.M."/>
            <person name="Uno Y."/>
            <person name="Kwon T."/>
            <person name="Chapman J.A."/>
            <person name="Toyoda A."/>
            <person name="Takahashi S."/>
            <person name="Fukui A."/>
            <person name="Hikosaka A."/>
            <person name="Suzuki A."/>
            <person name="Kondo M."/>
            <person name="van Heeringen S.J."/>
            <person name="Quigley I."/>
            <person name="Heinz S."/>
            <person name="Ogino H."/>
            <person name="Ochi H."/>
            <person name="Hellsten U."/>
            <person name="Lyons J.B."/>
            <person name="Simakov O."/>
            <person name="Putnam N."/>
            <person name="Stites J."/>
            <person name="Kuroki Y."/>
            <person name="Tanaka T."/>
            <person name="Michiue T."/>
            <person name="Watanabe M."/>
            <person name="Bogdanovic O."/>
            <person name="Lister R."/>
            <person name="Georgiou G."/>
            <person name="Paranjpe S.S."/>
            <person name="van Kruijsbergen I."/>
            <person name="Shu S."/>
            <person name="Carlson J."/>
            <person name="Kinoshita T."/>
            <person name="Ohta Y."/>
            <person name="Mawaribuchi S."/>
            <person name="Jenkins J."/>
            <person name="Grimwood J."/>
            <person name="Schmutz J."/>
            <person name="Mitros T."/>
            <person name="Mozaffari S.V."/>
            <person name="Suzuki Y."/>
            <person name="Haramoto Y."/>
            <person name="Yamamoto T.S."/>
            <person name="Takagi C."/>
            <person name="Heald R."/>
            <person name="Miller K."/>
            <person name="Haudenschild C."/>
            <person name="Kitzman J."/>
            <person name="Nakayama T."/>
            <person name="Izutsu Y."/>
            <person name="Robert J."/>
            <person name="Fortriede J."/>
            <person name="Burns K."/>
            <person name="Lotay V."/>
            <person name="Karimi K."/>
            <person name="Yasuoka Y."/>
            <person name="Dichmann D.S."/>
            <person name="Flajnik M.F."/>
            <person name="Houston D.W."/>
            <person name="Shendure J."/>
            <person name="DuPasquier L."/>
            <person name="Vize P.D."/>
            <person name="Zorn A.M."/>
            <person name="Ito M."/>
            <person name="Marcotte E.M."/>
            <person name="Wallingford J.B."/>
            <person name="Ito Y."/>
            <person name="Asashima M."/>
            <person name="Ueno N."/>
            <person name="Matsuda Y."/>
            <person name="Veenstra G.J."/>
            <person name="Fujiyama A."/>
            <person name="Harland R.M."/>
            <person name="Taira M."/>
            <person name="Rokhsar D.S."/>
        </authorList>
    </citation>
    <scope>NUCLEOTIDE SEQUENCE [LARGE SCALE GENOMIC DNA]</scope>
    <source>
        <strain evidence="4">J</strain>
    </source>
</reference>
<evidence type="ECO:0000256" key="1">
    <source>
        <dbReference type="SAM" id="MobiDB-lite"/>
    </source>
</evidence>
<dbReference type="AlphaFoldDB" id="A0A974DX89"/>
<feature type="compositionally biased region" description="Polar residues" evidence="1">
    <location>
        <begin position="49"/>
        <end position="60"/>
    </location>
</feature>
<name>A0A974DX89_XENLA</name>
<dbReference type="EMBL" id="CM004466">
    <property type="protein sequence ID" value="OCT99794.1"/>
    <property type="molecule type" value="Genomic_DNA"/>
</dbReference>
<keyword evidence="2" id="KW-0812">Transmembrane</keyword>
<keyword evidence="2" id="KW-0472">Membrane</keyword>
<organism evidence="3 4">
    <name type="scientific">Xenopus laevis</name>
    <name type="common">African clawed frog</name>
    <dbReference type="NCBI Taxonomy" id="8355"/>
    <lineage>
        <taxon>Eukaryota</taxon>
        <taxon>Metazoa</taxon>
        <taxon>Chordata</taxon>
        <taxon>Craniata</taxon>
        <taxon>Vertebrata</taxon>
        <taxon>Euteleostomi</taxon>
        <taxon>Amphibia</taxon>
        <taxon>Batrachia</taxon>
        <taxon>Anura</taxon>
        <taxon>Pipoidea</taxon>
        <taxon>Pipidae</taxon>
        <taxon>Xenopodinae</taxon>
        <taxon>Xenopus</taxon>
        <taxon>Xenopus</taxon>
    </lineage>
</organism>
<feature type="transmembrane region" description="Helical" evidence="2">
    <location>
        <begin position="12"/>
        <end position="31"/>
    </location>
</feature>
<protein>
    <submittedName>
        <fullName evidence="3">Uncharacterized protein</fullName>
    </submittedName>
</protein>
<dbReference type="Proteomes" id="UP000694892">
    <property type="component" value="Chromosome 1L"/>
</dbReference>
<evidence type="ECO:0000256" key="2">
    <source>
        <dbReference type="SAM" id="Phobius"/>
    </source>
</evidence>